<sequence length="288" mass="33177">MRSFKDTVESLEATEPITDVHTSSSALTLAKTKRDQTRESALNFRDAYQALSKRLDREYNEYDDHYIEDEVELEKRTSERMRMKHGQAALGVELAKKTLHEILFEQDVIREEKAAMLLSSKTSECRYREAYKRWISAGGNLWHNTNKINRINNPGDARRAQPEIADCLLALYKEPSDSEKLRGRPGRWRSHVEAYYIGNGGYHGECEDFTWCHVGGRWDFSGYVKETPIIPFFLDRDLISEILFGAQSDTVEKSGNGLLLTTTKSSWFQCCQLVIVPVDPSETPIQRW</sequence>
<comment type="caution">
    <text evidence="1">The sequence shown here is derived from an EMBL/GenBank/DDBJ whole genome shotgun (WGS) entry which is preliminary data.</text>
</comment>
<evidence type="ECO:0000313" key="1">
    <source>
        <dbReference type="EMBL" id="KAK7421649.1"/>
    </source>
</evidence>
<reference evidence="1 2" key="1">
    <citation type="journal article" date="2025" name="Microbiol. Resour. Announc.">
        <title>Draft genome sequences for Neonectria magnoliae and Neonectria punicea, canker pathogens of Liriodendron tulipifera and Acer saccharum in West Virginia.</title>
        <authorList>
            <person name="Petronek H.M."/>
            <person name="Kasson M.T."/>
            <person name="Metheny A.M."/>
            <person name="Stauder C.M."/>
            <person name="Lovett B."/>
            <person name="Lynch S.C."/>
            <person name="Garnas J.R."/>
            <person name="Kasson L.R."/>
            <person name="Stajich J.E."/>
        </authorList>
    </citation>
    <scope>NUCLEOTIDE SEQUENCE [LARGE SCALE GENOMIC DNA]</scope>
    <source>
        <strain evidence="1 2">NRRL 64653</strain>
    </source>
</reference>
<evidence type="ECO:0008006" key="3">
    <source>
        <dbReference type="Google" id="ProtNLM"/>
    </source>
</evidence>
<accession>A0ABR1HKZ8</accession>
<proteinExistence type="predicted"/>
<evidence type="ECO:0000313" key="2">
    <source>
        <dbReference type="Proteomes" id="UP001498476"/>
    </source>
</evidence>
<keyword evidence="2" id="KW-1185">Reference proteome</keyword>
<protein>
    <recommendedName>
        <fullName evidence="3">HNH nuclease domain-containing protein</fullName>
    </recommendedName>
</protein>
<organism evidence="1 2">
    <name type="scientific">Neonectria punicea</name>
    <dbReference type="NCBI Taxonomy" id="979145"/>
    <lineage>
        <taxon>Eukaryota</taxon>
        <taxon>Fungi</taxon>
        <taxon>Dikarya</taxon>
        <taxon>Ascomycota</taxon>
        <taxon>Pezizomycotina</taxon>
        <taxon>Sordariomycetes</taxon>
        <taxon>Hypocreomycetidae</taxon>
        <taxon>Hypocreales</taxon>
        <taxon>Nectriaceae</taxon>
        <taxon>Neonectria</taxon>
    </lineage>
</organism>
<dbReference type="Proteomes" id="UP001498476">
    <property type="component" value="Unassembled WGS sequence"/>
</dbReference>
<name>A0ABR1HKZ8_9HYPO</name>
<dbReference type="EMBL" id="JAZAVJ010000021">
    <property type="protein sequence ID" value="KAK7421649.1"/>
    <property type="molecule type" value="Genomic_DNA"/>
</dbReference>
<gene>
    <name evidence="1" type="ORF">QQX98_002116</name>
</gene>